<evidence type="ECO:0000256" key="6">
    <source>
        <dbReference type="ARBA" id="ARBA00022825"/>
    </source>
</evidence>
<dbReference type="OrthoDB" id="9758917at2"/>
<accession>A0A4R1LWE1</accession>
<keyword evidence="4" id="KW-0677">Repeat</keyword>
<keyword evidence="11" id="KW-1185">Reference proteome</keyword>
<dbReference type="GO" id="GO:0004252">
    <property type="term" value="F:serine-type endopeptidase activity"/>
    <property type="evidence" value="ECO:0007669"/>
    <property type="project" value="InterPro"/>
</dbReference>
<reference evidence="10 11" key="1">
    <citation type="submission" date="2019-03" db="EMBL/GenBank/DDBJ databases">
        <title>Genomic Encyclopedia of Archaeal and Bacterial Type Strains, Phase II (KMG-II): from individual species to whole genera.</title>
        <authorList>
            <person name="Goeker M."/>
        </authorList>
    </citation>
    <scope>NUCLEOTIDE SEQUENCE [LARGE SCALE GENOMIC DNA]</scope>
    <source>
        <strain evidence="10 11">DSM 22554</strain>
    </source>
</reference>
<proteinExistence type="inferred from homology"/>
<dbReference type="Gene3D" id="2.40.10.120">
    <property type="match status" value="1"/>
</dbReference>
<dbReference type="Proteomes" id="UP000294616">
    <property type="component" value="Unassembled WGS sequence"/>
</dbReference>
<evidence type="ECO:0000256" key="8">
    <source>
        <dbReference type="PIRSR" id="PIRSR611782-2"/>
    </source>
</evidence>
<keyword evidence="6" id="KW-0720">Serine protease</keyword>
<comment type="similarity">
    <text evidence="1">Belongs to the peptidase S1C family.</text>
</comment>
<dbReference type="PANTHER" id="PTHR22939">
    <property type="entry name" value="SERINE PROTEASE FAMILY S1C HTRA-RELATED"/>
    <property type="match status" value="1"/>
</dbReference>
<feature type="domain" description="PDZ" evidence="9">
    <location>
        <begin position="300"/>
        <end position="391"/>
    </location>
</feature>
<evidence type="ECO:0000313" key="11">
    <source>
        <dbReference type="Proteomes" id="UP000294616"/>
    </source>
</evidence>
<comment type="caution">
    <text evidence="10">The sequence shown here is derived from an EMBL/GenBank/DDBJ whole genome shotgun (WGS) entry which is preliminary data.</text>
</comment>
<evidence type="ECO:0000313" key="10">
    <source>
        <dbReference type="EMBL" id="TCK82754.1"/>
    </source>
</evidence>
<evidence type="ECO:0000256" key="2">
    <source>
        <dbReference type="ARBA" id="ARBA00022670"/>
    </source>
</evidence>
<dbReference type="NCBIfam" id="TIGR02037">
    <property type="entry name" value="degP_htrA_DO"/>
    <property type="match status" value="1"/>
</dbReference>
<feature type="binding site" evidence="8">
    <location>
        <position position="162"/>
    </location>
    <ligand>
        <name>substrate</name>
    </ligand>
</feature>
<evidence type="ECO:0000256" key="1">
    <source>
        <dbReference type="ARBA" id="ARBA00010541"/>
    </source>
</evidence>
<feature type="active site" description="Charge relay system" evidence="7">
    <location>
        <position position="256"/>
    </location>
</feature>
<dbReference type="InterPro" id="IPR036034">
    <property type="entry name" value="PDZ_sf"/>
</dbReference>
<dbReference type="InterPro" id="IPR001478">
    <property type="entry name" value="PDZ"/>
</dbReference>
<feature type="active site" description="Charge relay system" evidence="7">
    <location>
        <position position="162"/>
    </location>
</feature>
<sequence length="512" mass="54508">MKKIGFTLLIAMLGGLLAIGGYKLFENTQLNKMSFEESQKVYFANNPANISSSTGNPDFTQASAAVAPAVVHIVTTYEPSSTTGRQGQPSPFDMFQEFFGTPRGRQQQAQPTRASGSGVIISTDGYIVTNNHVVENASKIEVKLTDKRVFEAKLIGRDPNTDLALLKVSASSPLPIVKLGDSDAVNIGEWVLAVGYPLGLESTVTAGIVSAKGRALNLLGQEERQQQYYENPDEVPVSAAIESFIQTDAVINRGNSGGALVNSNGELIGINAAIASQTGYYAGYGFAIPVNLVKKIANDFKEFGKVKRGFVGITFTELDPDVAKSLDISEYNGLYVQDVVVNGGAEKAGIKKGDIITKIDGRVITASSVLQERVGRMGPGDKVELTYLRDGKEHKTTVTLQDAATSMPTSTTASKSSTQLYNDLGAGFSTIPADRKKELGISSGVVVSDVRRDGLFSQYGVPRGLIITSINGVAVNNIEQIENALSKSNSSMINIKGVSPDGGRVEMTFPTK</sequence>
<dbReference type="GO" id="GO:0006508">
    <property type="term" value="P:proteolysis"/>
    <property type="evidence" value="ECO:0007669"/>
    <property type="project" value="UniProtKB-KW"/>
</dbReference>
<evidence type="ECO:0000256" key="7">
    <source>
        <dbReference type="PIRSR" id="PIRSR611782-1"/>
    </source>
</evidence>
<dbReference type="AlphaFoldDB" id="A0A4R1LWE1"/>
<gene>
    <name evidence="10" type="ORF">C8N28_1339</name>
</gene>
<dbReference type="SUPFAM" id="SSF50156">
    <property type="entry name" value="PDZ domain-like"/>
    <property type="match status" value="2"/>
</dbReference>
<evidence type="ECO:0000259" key="9">
    <source>
        <dbReference type="PROSITE" id="PS50106"/>
    </source>
</evidence>
<name>A0A4R1LWE1_9SPHI</name>
<keyword evidence="5" id="KW-0378">Hydrolase</keyword>
<dbReference type="SMART" id="SM00228">
    <property type="entry name" value="PDZ"/>
    <property type="match status" value="2"/>
</dbReference>
<dbReference type="InterPro" id="IPR001940">
    <property type="entry name" value="Peptidase_S1C"/>
</dbReference>
<dbReference type="RefSeq" id="WP_132222853.1">
    <property type="nucleotide sequence ID" value="NZ_SMGO01000002.1"/>
</dbReference>
<evidence type="ECO:0000256" key="4">
    <source>
        <dbReference type="ARBA" id="ARBA00022737"/>
    </source>
</evidence>
<dbReference type="InterPro" id="IPR011782">
    <property type="entry name" value="Pept_S1C_Do"/>
</dbReference>
<dbReference type="EMBL" id="SMGO01000002">
    <property type="protein sequence ID" value="TCK82754.1"/>
    <property type="molecule type" value="Genomic_DNA"/>
</dbReference>
<keyword evidence="3" id="KW-0732">Signal</keyword>
<evidence type="ECO:0000256" key="3">
    <source>
        <dbReference type="ARBA" id="ARBA00022729"/>
    </source>
</evidence>
<feature type="binding site" evidence="8">
    <location>
        <begin position="254"/>
        <end position="256"/>
    </location>
    <ligand>
        <name>substrate</name>
    </ligand>
</feature>
<dbReference type="Gene3D" id="2.30.42.10">
    <property type="match status" value="2"/>
</dbReference>
<organism evidence="10 11">
    <name type="scientific">Albibacterium bauzanense</name>
    <dbReference type="NCBI Taxonomy" id="653929"/>
    <lineage>
        <taxon>Bacteria</taxon>
        <taxon>Pseudomonadati</taxon>
        <taxon>Bacteroidota</taxon>
        <taxon>Sphingobacteriia</taxon>
        <taxon>Sphingobacteriales</taxon>
        <taxon>Sphingobacteriaceae</taxon>
        <taxon>Albibacterium</taxon>
    </lineage>
</organism>
<dbReference type="SUPFAM" id="SSF50494">
    <property type="entry name" value="Trypsin-like serine proteases"/>
    <property type="match status" value="1"/>
</dbReference>
<dbReference type="Pfam" id="PF13180">
    <property type="entry name" value="PDZ_2"/>
    <property type="match status" value="1"/>
</dbReference>
<keyword evidence="2 10" id="KW-0645">Protease</keyword>
<dbReference type="PROSITE" id="PS50106">
    <property type="entry name" value="PDZ"/>
    <property type="match status" value="1"/>
</dbReference>
<protein>
    <submittedName>
        <fullName evidence="10">Do/DeqQ family serine protease</fullName>
    </submittedName>
</protein>
<dbReference type="Pfam" id="PF13365">
    <property type="entry name" value="Trypsin_2"/>
    <property type="match status" value="1"/>
</dbReference>
<evidence type="ECO:0000256" key="5">
    <source>
        <dbReference type="ARBA" id="ARBA00022801"/>
    </source>
</evidence>
<dbReference type="PRINTS" id="PR00834">
    <property type="entry name" value="PROTEASES2C"/>
</dbReference>
<feature type="active site" description="Charge relay system" evidence="7">
    <location>
        <position position="132"/>
    </location>
</feature>
<dbReference type="PANTHER" id="PTHR22939:SF129">
    <property type="entry name" value="SERINE PROTEASE HTRA2, MITOCHONDRIAL"/>
    <property type="match status" value="1"/>
</dbReference>
<dbReference type="InterPro" id="IPR009003">
    <property type="entry name" value="Peptidase_S1_PA"/>
</dbReference>
<feature type="binding site" evidence="8">
    <location>
        <position position="132"/>
    </location>
    <ligand>
        <name>substrate</name>
    </ligand>
</feature>